<name>A0AA38IMI6_9CUCU</name>
<dbReference type="GO" id="GO:0061343">
    <property type="term" value="P:cell adhesion involved in heart morphogenesis"/>
    <property type="evidence" value="ECO:0007669"/>
    <property type="project" value="TreeGrafter"/>
</dbReference>
<dbReference type="InterPro" id="IPR005135">
    <property type="entry name" value="Endo/exonuclease/phosphatase"/>
</dbReference>
<dbReference type="GO" id="GO:0007508">
    <property type="term" value="P:larval heart development"/>
    <property type="evidence" value="ECO:0007669"/>
    <property type="project" value="TreeGrafter"/>
</dbReference>
<dbReference type="AlphaFoldDB" id="A0AA38IMI6"/>
<evidence type="ECO:0000259" key="1">
    <source>
        <dbReference type="Pfam" id="PF14529"/>
    </source>
</evidence>
<protein>
    <recommendedName>
        <fullName evidence="1">Endonuclease/exonuclease/phosphatase domain-containing protein</fullName>
    </recommendedName>
</protein>
<accession>A0AA38IMI6</accession>
<comment type="caution">
    <text evidence="2">The sequence shown here is derived from an EMBL/GenBank/DDBJ whole genome shotgun (WGS) entry which is preliminary data.</text>
</comment>
<gene>
    <name evidence="2" type="ORF">Zmor_011304</name>
</gene>
<sequence>MPSIDWSATSYQSHDISSQLLIDMINNSHVNQIVPQPTRYRLNQQPSLLDLILTSDDSSLTDLMYLSPFGKSDHVTLKINLQLCHSIDINQ</sequence>
<proteinExistence type="predicted"/>
<dbReference type="GO" id="GO:0031012">
    <property type="term" value="C:extracellular matrix"/>
    <property type="evidence" value="ECO:0007669"/>
    <property type="project" value="TreeGrafter"/>
</dbReference>
<evidence type="ECO:0000313" key="2">
    <source>
        <dbReference type="EMBL" id="KAJ3659625.1"/>
    </source>
</evidence>
<organism evidence="2 3">
    <name type="scientific">Zophobas morio</name>
    <dbReference type="NCBI Taxonomy" id="2755281"/>
    <lineage>
        <taxon>Eukaryota</taxon>
        <taxon>Metazoa</taxon>
        <taxon>Ecdysozoa</taxon>
        <taxon>Arthropoda</taxon>
        <taxon>Hexapoda</taxon>
        <taxon>Insecta</taxon>
        <taxon>Pterygota</taxon>
        <taxon>Neoptera</taxon>
        <taxon>Endopterygota</taxon>
        <taxon>Coleoptera</taxon>
        <taxon>Polyphaga</taxon>
        <taxon>Cucujiformia</taxon>
        <taxon>Tenebrionidae</taxon>
        <taxon>Zophobas</taxon>
    </lineage>
</organism>
<dbReference type="EMBL" id="JALNTZ010000003">
    <property type="protein sequence ID" value="KAJ3659625.1"/>
    <property type="molecule type" value="Genomic_DNA"/>
</dbReference>
<dbReference type="PANTHER" id="PTHR33395:SF22">
    <property type="entry name" value="REVERSE TRANSCRIPTASE DOMAIN-CONTAINING PROTEIN"/>
    <property type="match status" value="1"/>
</dbReference>
<reference evidence="2" key="1">
    <citation type="journal article" date="2023" name="G3 (Bethesda)">
        <title>Whole genome assemblies of Zophobas morio and Tenebrio molitor.</title>
        <authorList>
            <person name="Kaur S."/>
            <person name="Stinson S.A."/>
            <person name="diCenzo G.C."/>
        </authorList>
    </citation>
    <scope>NUCLEOTIDE SEQUENCE</scope>
    <source>
        <strain evidence="2">QUZm001</strain>
    </source>
</reference>
<dbReference type="Pfam" id="PF14529">
    <property type="entry name" value="Exo_endo_phos_2"/>
    <property type="match status" value="1"/>
</dbReference>
<dbReference type="PANTHER" id="PTHR33395">
    <property type="entry name" value="TRANSCRIPTASE, PUTATIVE-RELATED-RELATED"/>
    <property type="match status" value="1"/>
</dbReference>
<dbReference type="Proteomes" id="UP001168821">
    <property type="component" value="Unassembled WGS sequence"/>
</dbReference>
<dbReference type="GO" id="GO:0003824">
    <property type="term" value="F:catalytic activity"/>
    <property type="evidence" value="ECO:0007669"/>
    <property type="project" value="InterPro"/>
</dbReference>
<feature type="domain" description="Endonuclease/exonuclease/phosphatase" evidence="1">
    <location>
        <begin position="2"/>
        <end position="75"/>
    </location>
</feature>
<keyword evidence="3" id="KW-1185">Reference proteome</keyword>
<evidence type="ECO:0000313" key="3">
    <source>
        <dbReference type="Proteomes" id="UP001168821"/>
    </source>
</evidence>